<evidence type="ECO:0000256" key="5">
    <source>
        <dbReference type="RuleBase" id="RU003682"/>
    </source>
</evidence>
<reference evidence="7 8" key="1">
    <citation type="submission" date="2020-10" db="EMBL/GenBank/DDBJ databases">
        <title>The Coptis chinensis genome and diversification of protoberbering-type alkaloids.</title>
        <authorList>
            <person name="Wang B."/>
            <person name="Shu S."/>
            <person name="Song C."/>
            <person name="Liu Y."/>
        </authorList>
    </citation>
    <scope>NUCLEOTIDE SEQUENCE [LARGE SCALE GENOMIC DNA]</scope>
    <source>
        <strain evidence="7">HL-2020</strain>
        <tissue evidence="7">Leaf</tissue>
    </source>
</reference>
<dbReference type="Gene3D" id="2.60.120.330">
    <property type="entry name" value="B-lactam Antibiotic, Isopenicillin N Synthase, Chain"/>
    <property type="match status" value="1"/>
</dbReference>
<proteinExistence type="inferred from homology"/>
<comment type="similarity">
    <text evidence="1 5">Belongs to the iron/ascorbate-dependent oxidoreductase family.</text>
</comment>
<dbReference type="Pfam" id="PF03171">
    <property type="entry name" value="2OG-FeII_Oxy"/>
    <property type="match status" value="1"/>
</dbReference>
<dbReference type="FunFam" id="2.60.120.330:FF:000012">
    <property type="entry name" value="Gibberellin 20 oxidase 1"/>
    <property type="match status" value="1"/>
</dbReference>
<gene>
    <name evidence="7" type="ORF">IFM89_032048</name>
</gene>
<evidence type="ECO:0000256" key="4">
    <source>
        <dbReference type="ARBA" id="ARBA00023004"/>
    </source>
</evidence>
<dbReference type="GO" id="GO:0051213">
    <property type="term" value="F:dioxygenase activity"/>
    <property type="evidence" value="ECO:0007669"/>
    <property type="project" value="UniProtKB-ARBA"/>
</dbReference>
<protein>
    <recommendedName>
        <fullName evidence="6">Fe2OG dioxygenase domain-containing protein</fullName>
    </recommendedName>
</protein>
<evidence type="ECO:0000313" key="7">
    <source>
        <dbReference type="EMBL" id="KAF9611379.1"/>
    </source>
</evidence>
<organism evidence="7 8">
    <name type="scientific">Coptis chinensis</name>
    <dbReference type="NCBI Taxonomy" id="261450"/>
    <lineage>
        <taxon>Eukaryota</taxon>
        <taxon>Viridiplantae</taxon>
        <taxon>Streptophyta</taxon>
        <taxon>Embryophyta</taxon>
        <taxon>Tracheophyta</taxon>
        <taxon>Spermatophyta</taxon>
        <taxon>Magnoliopsida</taxon>
        <taxon>Ranunculales</taxon>
        <taxon>Ranunculaceae</taxon>
        <taxon>Coptidoideae</taxon>
        <taxon>Coptis</taxon>
    </lineage>
</organism>
<dbReference type="InterPro" id="IPR026992">
    <property type="entry name" value="DIOX_N"/>
</dbReference>
<dbReference type="InterPro" id="IPR027443">
    <property type="entry name" value="IPNS-like_sf"/>
</dbReference>
<keyword evidence="2 5" id="KW-0479">Metal-binding</keyword>
<dbReference type="PROSITE" id="PS51471">
    <property type="entry name" value="FE2OG_OXY"/>
    <property type="match status" value="1"/>
</dbReference>
<evidence type="ECO:0000256" key="1">
    <source>
        <dbReference type="ARBA" id="ARBA00008056"/>
    </source>
</evidence>
<accession>A0A835M256</accession>
<dbReference type="InterPro" id="IPR005123">
    <property type="entry name" value="Oxoglu/Fe-dep_dioxygenase_dom"/>
</dbReference>
<dbReference type="OrthoDB" id="288590at2759"/>
<dbReference type="EMBL" id="JADFTS010000004">
    <property type="protein sequence ID" value="KAF9611379.1"/>
    <property type="molecule type" value="Genomic_DNA"/>
</dbReference>
<dbReference type="InterPro" id="IPR044861">
    <property type="entry name" value="IPNS-like_FE2OG_OXY"/>
</dbReference>
<keyword evidence="8" id="KW-1185">Reference proteome</keyword>
<name>A0A835M256_9MAGN</name>
<evidence type="ECO:0000256" key="2">
    <source>
        <dbReference type="ARBA" id="ARBA00022723"/>
    </source>
</evidence>
<feature type="domain" description="Fe2OG dioxygenase" evidence="6">
    <location>
        <begin position="197"/>
        <end position="298"/>
    </location>
</feature>
<keyword evidence="4 5" id="KW-0408">Iron</keyword>
<evidence type="ECO:0000259" key="6">
    <source>
        <dbReference type="PROSITE" id="PS51471"/>
    </source>
</evidence>
<dbReference type="AlphaFoldDB" id="A0A835M256"/>
<keyword evidence="3 5" id="KW-0560">Oxidoreductase</keyword>
<dbReference type="PRINTS" id="PR00682">
    <property type="entry name" value="IPNSYNTHASE"/>
</dbReference>
<dbReference type="GO" id="GO:0046872">
    <property type="term" value="F:metal ion binding"/>
    <property type="evidence" value="ECO:0007669"/>
    <property type="project" value="UniProtKB-KW"/>
</dbReference>
<dbReference type="Pfam" id="PF14226">
    <property type="entry name" value="DIOX_N"/>
    <property type="match status" value="1"/>
</dbReference>
<dbReference type="PANTHER" id="PTHR10209">
    <property type="entry name" value="OXIDOREDUCTASE, 2OG-FE II OXYGENASE FAMILY PROTEIN"/>
    <property type="match status" value="1"/>
</dbReference>
<evidence type="ECO:0000313" key="8">
    <source>
        <dbReference type="Proteomes" id="UP000631114"/>
    </source>
</evidence>
<sequence>MGEVDPAFIQEYEHRPKLNVNEAGGIPVIDLSPLNNSELSNDQQLIGSLVSEIGNACKDWGFFQVINHGVHSDLQKRIELVARKFFGLSTEEKRKVRRDEENPLGYYDTEHTKNVRDWKEVFDFTVSNPTILPASHKPNDHEVQELRNQWPEYPPEIREVCLEYAEALEKLSYDLLELISLSLGLPAKRFNEFFKGHTSFIRLNHYPPCPLPDLALGVGRHKDAGALTVLAQDDVGGLDVKRKADSEWVRVKPIPESYIINVGDIIQVWSNDKYESVEHRVMVNPHRERFSVPFFFMPAHYVMVKPLDELVNEHNPPKYKEYNWGKFFRTRKTSNFKKLEVENIQIHHFKISN</sequence>
<dbReference type="PANTHER" id="PTHR10209:SF885">
    <property type="entry name" value="2OG-FE(II) OXYGENASE FAMILY, PUTATIVE (AFU_ORTHOLOGUE AFUA_2G00750)-RELATED"/>
    <property type="match status" value="1"/>
</dbReference>
<evidence type="ECO:0000256" key="3">
    <source>
        <dbReference type="ARBA" id="ARBA00023002"/>
    </source>
</evidence>
<dbReference type="SUPFAM" id="SSF51197">
    <property type="entry name" value="Clavaminate synthase-like"/>
    <property type="match status" value="1"/>
</dbReference>
<dbReference type="Proteomes" id="UP000631114">
    <property type="component" value="Unassembled WGS sequence"/>
</dbReference>
<comment type="caution">
    <text evidence="7">The sequence shown here is derived from an EMBL/GenBank/DDBJ whole genome shotgun (WGS) entry which is preliminary data.</text>
</comment>